<gene>
    <name evidence="2" type="ORF">COCSUDRAFT_46068</name>
</gene>
<dbReference type="CDD" id="cd02947">
    <property type="entry name" value="TRX_family"/>
    <property type="match status" value="1"/>
</dbReference>
<protein>
    <recommendedName>
        <fullName evidence="1">Thioredoxin domain-containing protein</fullName>
    </recommendedName>
</protein>
<dbReference type="InterPro" id="IPR013766">
    <property type="entry name" value="Thioredoxin_domain"/>
</dbReference>
<name>I0Z6W6_COCSC</name>
<dbReference type="RefSeq" id="XP_005650929.1">
    <property type="nucleotide sequence ID" value="XM_005650872.1"/>
</dbReference>
<dbReference type="STRING" id="574566.I0Z6W6"/>
<dbReference type="GO" id="GO:0016671">
    <property type="term" value="F:oxidoreductase activity, acting on a sulfur group of donors, disulfide as acceptor"/>
    <property type="evidence" value="ECO:0007669"/>
    <property type="project" value="InterPro"/>
</dbReference>
<dbReference type="Gene3D" id="3.40.30.10">
    <property type="entry name" value="Glutaredoxin"/>
    <property type="match status" value="2"/>
</dbReference>
<dbReference type="PANTHER" id="PTHR47578:SF1">
    <property type="entry name" value="THIOREDOXIN-LIKE PROTEIN CDSP32, CHLOROPLASTIC"/>
    <property type="match status" value="1"/>
</dbReference>
<comment type="caution">
    <text evidence="2">The sequence shown here is derived from an EMBL/GenBank/DDBJ whole genome shotgun (WGS) entry which is preliminary data.</text>
</comment>
<dbReference type="InterPro" id="IPR044192">
    <property type="entry name" value="CDSP32"/>
</dbReference>
<dbReference type="KEGG" id="csl:COCSUDRAFT_46068"/>
<reference evidence="2 3" key="1">
    <citation type="journal article" date="2012" name="Genome Biol.">
        <title>The genome of the polar eukaryotic microalga coccomyxa subellipsoidea reveals traits of cold adaptation.</title>
        <authorList>
            <person name="Blanc G."/>
            <person name="Agarkova I."/>
            <person name="Grimwood J."/>
            <person name="Kuo A."/>
            <person name="Brueggeman A."/>
            <person name="Dunigan D."/>
            <person name="Gurnon J."/>
            <person name="Ladunga I."/>
            <person name="Lindquist E."/>
            <person name="Lucas S."/>
            <person name="Pangilinan J."/>
            <person name="Proschold T."/>
            <person name="Salamov A."/>
            <person name="Schmutz J."/>
            <person name="Weeks D."/>
            <person name="Yamada T."/>
            <person name="Claverie J.M."/>
            <person name="Grigoriev I."/>
            <person name="Van Etten J."/>
            <person name="Lomsadze A."/>
            <person name="Borodovsky M."/>
        </authorList>
    </citation>
    <scope>NUCLEOTIDE SEQUENCE [LARGE SCALE GENOMIC DNA]</scope>
    <source>
        <strain evidence="2 3">C-169</strain>
    </source>
</reference>
<accession>I0Z6W6</accession>
<evidence type="ECO:0000313" key="3">
    <source>
        <dbReference type="Proteomes" id="UP000007264"/>
    </source>
</evidence>
<dbReference type="GeneID" id="17044395"/>
<feature type="domain" description="Thioredoxin" evidence="1">
    <location>
        <begin position="235"/>
        <end position="329"/>
    </location>
</feature>
<dbReference type="AlphaFoldDB" id="I0Z6W6"/>
<keyword evidence="3" id="KW-1185">Reference proteome</keyword>
<dbReference type="PANTHER" id="PTHR47578">
    <property type="entry name" value="THIOREDOXIN-LIKE PROTEIN CDSP32, CHLOROPLASTIC"/>
    <property type="match status" value="1"/>
</dbReference>
<sequence length="358" mass="39279">MTTSAGAQLLLAQASQQYRGSHVAPFRAGGHRLLKSCNSYGSGCKPLQVRRRQVLAAAGAEEQESAEEAYQRRLRESQRVEERVNVIFSEQEFRDELEKAGHELVVLEVESYQMCESGLGPEAELHWEEDKKASLSRCANLKHVFARTARDCPDVTFLTLEADSEEGQAACDALGVEVLPTVQFWRDGKKLWEHRGIVQLEQDLGEGVLFYGDSMANGVKASSFVGELKGREDLEKFVQSQPDTVLTVVNVSSSNATSCVRVFAAIAALAKSFKGYAAFARLLYDTSDELTQLARELRVVEVPTFIFYRGGKEVGRHVGASRADLIGQILQQQNALGIAPPPPPVAAGTPRRRTPANA</sequence>
<evidence type="ECO:0000313" key="2">
    <source>
        <dbReference type="EMBL" id="EIE26385.1"/>
    </source>
</evidence>
<dbReference type="EMBL" id="AGSI01000002">
    <property type="protein sequence ID" value="EIE26385.1"/>
    <property type="molecule type" value="Genomic_DNA"/>
</dbReference>
<organism evidence="2 3">
    <name type="scientific">Coccomyxa subellipsoidea (strain C-169)</name>
    <name type="common">Green microalga</name>
    <dbReference type="NCBI Taxonomy" id="574566"/>
    <lineage>
        <taxon>Eukaryota</taxon>
        <taxon>Viridiplantae</taxon>
        <taxon>Chlorophyta</taxon>
        <taxon>core chlorophytes</taxon>
        <taxon>Trebouxiophyceae</taxon>
        <taxon>Trebouxiophyceae incertae sedis</taxon>
        <taxon>Coccomyxaceae</taxon>
        <taxon>Coccomyxa</taxon>
        <taxon>Coccomyxa subellipsoidea</taxon>
    </lineage>
</organism>
<evidence type="ECO:0000259" key="1">
    <source>
        <dbReference type="Pfam" id="PF00085"/>
    </source>
</evidence>
<dbReference type="OrthoDB" id="10263751at2759"/>
<dbReference type="InterPro" id="IPR036249">
    <property type="entry name" value="Thioredoxin-like_sf"/>
</dbReference>
<dbReference type="Pfam" id="PF00085">
    <property type="entry name" value="Thioredoxin"/>
    <property type="match status" value="1"/>
</dbReference>
<dbReference type="Proteomes" id="UP000007264">
    <property type="component" value="Unassembled WGS sequence"/>
</dbReference>
<dbReference type="SUPFAM" id="SSF52833">
    <property type="entry name" value="Thioredoxin-like"/>
    <property type="match status" value="2"/>
</dbReference>
<dbReference type="eggNOG" id="KOG0907">
    <property type="taxonomic scope" value="Eukaryota"/>
</dbReference>
<proteinExistence type="predicted"/>